<protein>
    <submittedName>
        <fullName evidence="2">Uncharacterized protein</fullName>
    </submittedName>
</protein>
<feature type="transmembrane region" description="Helical" evidence="1">
    <location>
        <begin position="6"/>
        <end position="24"/>
    </location>
</feature>
<keyword evidence="1" id="KW-0472">Membrane</keyword>
<sequence>MEDFGFGWFAFGWFIACLLGWSAGRHERPEAIKTSEFGMGIVYAWAIVGIISWLMFLRGM</sequence>
<dbReference type="Proteomes" id="UP001170624">
    <property type="component" value="Unassembled WGS sequence"/>
</dbReference>
<dbReference type="EMBL" id="JAUOPU010000084">
    <property type="protein sequence ID" value="MDO6545554.1"/>
    <property type="molecule type" value="Genomic_DNA"/>
</dbReference>
<proteinExistence type="predicted"/>
<keyword evidence="1" id="KW-0812">Transmembrane</keyword>
<dbReference type="AlphaFoldDB" id="A0AAW7YFK6"/>
<feature type="transmembrane region" description="Helical" evidence="1">
    <location>
        <begin position="36"/>
        <end position="56"/>
    </location>
</feature>
<dbReference type="RefSeq" id="WP_303502342.1">
    <property type="nucleotide sequence ID" value="NZ_JAUOPU010000084.1"/>
</dbReference>
<accession>A0AAW7YFK6</accession>
<reference evidence="2" key="1">
    <citation type="submission" date="2023-07" db="EMBL/GenBank/DDBJ databases">
        <title>Genome content predicts the carbon catabolic preferences of heterotrophic bacteria.</title>
        <authorList>
            <person name="Gralka M."/>
        </authorList>
    </citation>
    <scope>NUCLEOTIDE SEQUENCE</scope>
    <source>
        <strain evidence="2">G2M05</strain>
    </source>
</reference>
<keyword evidence="1" id="KW-1133">Transmembrane helix</keyword>
<comment type="caution">
    <text evidence="2">The sequence shown here is derived from an EMBL/GenBank/DDBJ whole genome shotgun (WGS) entry which is preliminary data.</text>
</comment>
<organism evidence="2 3">
    <name type="scientific">Photobacterium sanguinicancri</name>
    <dbReference type="NCBI Taxonomy" id="875932"/>
    <lineage>
        <taxon>Bacteria</taxon>
        <taxon>Pseudomonadati</taxon>
        <taxon>Pseudomonadota</taxon>
        <taxon>Gammaproteobacteria</taxon>
        <taxon>Vibrionales</taxon>
        <taxon>Vibrionaceae</taxon>
        <taxon>Photobacterium</taxon>
    </lineage>
</organism>
<name>A0AAW7YFK6_9GAMM</name>
<gene>
    <name evidence="2" type="ORF">Q4568_23775</name>
</gene>
<evidence type="ECO:0000256" key="1">
    <source>
        <dbReference type="SAM" id="Phobius"/>
    </source>
</evidence>
<evidence type="ECO:0000313" key="3">
    <source>
        <dbReference type="Proteomes" id="UP001170624"/>
    </source>
</evidence>
<evidence type="ECO:0000313" key="2">
    <source>
        <dbReference type="EMBL" id="MDO6545554.1"/>
    </source>
</evidence>